<dbReference type="Pfam" id="PF13411">
    <property type="entry name" value="MerR_1"/>
    <property type="match status" value="1"/>
</dbReference>
<dbReference type="Gene3D" id="1.10.1660.10">
    <property type="match status" value="1"/>
</dbReference>
<keyword evidence="1" id="KW-0678">Repressor</keyword>
<sequence length="127" mass="14286">MRIAELEKRTGVSRHTLRYYEKEGLLQEVGRCSNNYRDYPELAVSRVGMVRQLKDLGFSLSEIREVMSALRGNRMDCAQGALLMAEKRADVERRINELQAVSQLLAVEQERLEVSARASCGGPSGVN</sequence>
<dbReference type="PANTHER" id="PTHR30204">
    <property type="entry name" value="REDOX-CYCLING DRUG-SENSING TRANSCRIPTIONAL ACTIVATOR SOXR"/>
    <property type="match status" value="1"/>
</dbReference>
<dbReference type="PANTHER" id="PTHR30204:SF69">
    <property type="entry name" value="MERR-FAMILY TRANSCRIPTIONAL REGULATOR"/>
    <property type="match status" value="1"/>
</dbReference>
<name>A0A1I4Q794_9GAMM</name>
<dbReference type="SUPFAM" id="SSF46955">
    <property type="entry name" value="Putative DNA-binding domain"/>
    <property type="match status" value="1"/>
</dbReference>
<accession>A0A1I4Q794</accession>
<keyword evidence="7" id="KW-1185">Reference proteome</keyword>
<dbReference type="InterPro" id="IPR000551">
    <property type="entry name" value="MerR-type_HTH_dom"/>
</dbReference>
<dbReference type="OrthoDB" id="9802039at2"/>
<feature type="domain" description="HTH merR-type" evidence="5">
    <location>
        <begin position="1"/>
        <end position="69"/>
    </location>
</feature>
<evidence type="ECO:0000313" key="6">
    <source>
        <dbReference type="EMBL" id="SFM35676.1"/>
    </source>
</evidence>
<evidence type="ECO:0000256" key="3">
    <source>
        <dbReference type="ARBA" id="ARBA00023125"/>
    </source>
</evidence>
<evidence type="ECO:0000259" key="5">
    <source>
        <dbReference type="PROSITE" id="PS50937"/>
    </source>
</evidence>
<dbReference type="AlphaFoldDB" id="A0A1I4Q794"/>
<evidence type="ECO:0000256" key="2">
    <source>
        <dbReference type="ARBA" id="ARBA00023015"/>
    </source>
</evidence>
<dbReference type="SMART" id="SM00422">
    <property type="entry name" value="HTH_MERR"/>
    <property type="match status" value="1"/>
</dbReference>
<keyword evidence="4" id="KW-0804">Transcription</keyword>
<keyword evidence="3 6" id="KW-0238">DNA-binding</keyword>
<dbReference type="PROSITE" id="PS50937">
    <property type="entry name" value="HTH_MERR_2"/>
    <property type="match status" value="1"/>
</dbReference>
<dbReference type="RefSeq" id="WP_092022484.1">
    <property type="nucleotide sequence ID" value="NZ_FOUE01000003.1"/>
</dbReference>
<reference evidence="7" key="1">
    <citation type="submission" date="2016-10" db="EMBL/GenBank/DDBJ databases">
        <authorList>
            <person name="Varghese N."/>
            <person name="Submissions S."/>
        </authorList>
    </citation>
    <scope>NUCLEOTIDE SEQUENCE [LARGE SCALE GENOMIC DNA]</scope>
    <source>
        <strain evidence="7">CGMCC 1.7061</strain>
    </source>
</reference>
<dbReference type="GO" id="GO:0003677">
    <property type="term" value="F:DNA binding"/>
    <property type="evidence" value="ECO:0007669"/>
    <property type="project" value="UniProtKB-KW"/>
</dbReference>
<dbReference type="InterPro" id="IPR047057">
    <property type="entry name" value="MerR_fam"/>
</dbReference>
<evidence type="ECO:0000256" key="1">
    <source>
        <dbReference type="ARBA" id="ARBA00022491"/>
    </source>
</evidence>
<dbReference type="Proteomes" id="UP000198519">
    <property type="component" value="Unassembled WGS sequence"/>
</dbReference>
<evidence type="ECO:0000313" key="7">
    <source>
        <dbReference type="Proteomes" id="UP000198519"/>
    </source>
</evidence>
<keyword evidence="2" id="KW-0805">Transcription regulation</keyword>
<protein>
    <submittedName>
        <fullName evidence="6">DNA-binding transcriptional regulator, MerR family</fullName>
    </submittedName>
</protein>
<gene>
    <name evidence="6" type="ORF">SAMN04487963_2211</name>
</gene>
<organism evidence="6 7">
    <name type="scientific">Marinobacter zhejiangensis</name>
    <dbReference type="NCBI Taxonomy" id="488535"/>
    <lineage>
        <taxon>Bacteria</taxon>
        <taxon>Pseudomonadati</taxon>
        <taxon>Pseudomonadota</taxon>
        <taxon>Gammaproteobacteria</taxon>
        <taxon>Pseudomonadales</taxon>
        <taxon>Marinobacteraceae</taxon>
        <taxon>Marinobacter</taxon>
    </lineage>
</organism>
<dbReference type="EMBL" id="FOUE01000003">
    <property type="protein sequence ID" value="SFM35676.1"/>
    <property type="molecule type" value="Genomic_DNA"/>
</dbReference>
<dbReference type="GO" id="GO:0003700">
    <property type="term" value="F:DNA-binding transcription factor activity"/>
    <property type="evidence" value="ECO:0007669"/>
    <property type="project" value="InterPro"/>
</dbReference>
<dbReference type="InterPro" id="IPR009061">
    <property type="entry name" value="DNA-bd_dom_put_sf"/>
</dbReference>
<proteinExistence type="predicted"/>
<evidence type="ECO:0000256" key="4">
    <source>
        <dbReference type="ARBA" id="ARBA00023163"/>
    </source>
</evidence>
<dbReference type="STRING" id="488535.SAMN04487963_2211"/>
<dbReference type="PRINTS" id="PR00040">
    <property type="entry name" value="HTHMERR"/>
</dbReference>